<evidence type="ECO:0000256" key="4">
    <source>
        <dbReference type="ARBA" id="ARBA00022777"/>
    </source>
</evidence>
<evidence type="ECO:0000313" key="6">
    <source>
        <dbReference type="EMBL" id="KAK7035570.1"/>
    </source>
</evidence>
<accession>A0AAN8WLC5</accession>
<dbReference type="GO" id="GO:0005524">
    <property type="term" value="F:ATP binding"/>
    <property type="evidence" value="ECO:0007669"/>
    <property type="project" value="UniProtKB-KW"/>
</dbReference>
<dbReference type="InterPro" id="IPR050591">
    <property type="entry name" value="GSK-3"/>
</dbReference>
<keyword evidence="7" id="KW-1185">Reference proteome</keyword>
<feature type="non-terminal residue" evidence="6">
    <location>
        <position position="1"/>
    </location>
</feature>
<dbReference type="EMBL" id="JAXCGZ010022182">
    <property type="protein sequence ID" value="KAK7035570.1"/>
    <property type="molecule type" value="Genomic_DNA"/>
</dbReference>
<gene>
    <name evidence="6" type="primary">CDK20_1</name>
    <name evidence="6" type="ORF">SK128_004491</name>
</gene>
<organism evidence="6 7">
    <name type="scientific">Halocaridina rubra</name>
    <name type="common">Hawaiian red shrimp</name>
    <dbReference type="NCBI Taxonomy" id="373956"/>
    <lineage>
        <taxon>Eukaryota</taxon>
        <taxon>Metazoa</taxon>
        <taxon>Ecdysozoa</taxon>
        <taxon>Arthropoda</taxon>
        <taxon>Crustacea</taxon>
        <taxon>Multicrustacea</taxon>
        <taxon>Malacostraca</taxon>
        <taxon>Eumalacostraca</taxon>
        <taxon>Eucarida</taxon>
        <taxon>Decapoda</taxon>
        <taxon>Pleocyemata</taxon>
        <taxon>Caridea</taxon>
        <taxon>Atyoidea</taxon>
        <taxon>Atyidae</taxon>
        <taxon>Halocaridina</taxon>
    </lineage>
</organism>
<dbReference type="GO" id="GO:0005737">
    <property type="term" value="C:cytoplasm"/>
    <property type="evidence" value="ECO:0007669"/>
    <property type="project" value="TreeGrafter"/>
</dbReference>
<keyword evidence="5" id="KW-0067">ATP-binding</keyword>
<dbReference type="AlphaFoldDB" id="A0AAN8WLC5"/>
<keyword evidence="3" id="KW-0547">Nucleotide-binding</keyword>
<dbReference type="PANTHER" id="PTHR24057:SF0">
    <property type="entry name" value="PROTEIN KINASE SHAGGY-RELATED"/>
    <property type="match status" value="1"/>
</dbReference>
<keyword evidence="4 6" id="KW-0418">Kinase</keyword>
<dbReference type="GO" id="GO:0005634">
    <property type="term" value="C:nucleus"/>
    <property type="evidence" value="ECO:0007669"/>
    <property type="project" value="TreeGrafter"/>
</dbReference>
<dbReference type="GO" id="GO:0030154">
    <property type="term" value="P:cell differentiation"/>
    <property type="evidence" value="ECO:0007669"/>
    <property type="project" value="TreeGrafter"/>
</dbReference>
<dbReference type="Proteomes" id="UP001381693">
    <property type="component" value="Unassembled WGS sequence"/>
</dbReference>
<dbReference type="GO" id="GO:0004674">
    <property type="term" value="F:protein serine/threonine kinase activity"/>
    <property type="evidence" value="ECO:0007669"/>
    <property type="project" value="UniProtKB-KW"/>
</dbReference>
<dbReference type="SUPFAM" id="SSF56112">
    <property type="entry name" value="Protein kinase-like (PK-like)"/>
    <property type="match status" value="1"/>
</dbReference>
<dbReference type="PANTHER" id="PTHR24057">
    <property type="entry name" value="GLYCOGEN SYNTHASE KINASE-3 ALPHA"/>
    <property type="match status" value="1"/>
</dbReference>
<evidence type="ECO:0000256" key="3">
    <source>
        <dbReference type="ARBA" id="ARBA00022741"/>
    </source>
</evidence>
<dbReference type="InterPro" id="IPR011009">
    <property type="entry name" value="Kinase-like_dom_sf"/>
</dbReference>
<keyword evidence="1" id="KW-0723">Serine/threonine-protein kinase</keyword>
<evidence type="ECO:0000256" key="5">
    <source>
        <dbReference type="ARBA" id="ARBA00022840"/>
    </source>
</evidence>
<comment type="caution">
    <text evidence="6">The sequence shown here is derived from an EMBL/GenBank/DDBJ whole genome shotgun (WGS) entry which is preliminary data.</text>
</comment>
<evidence type="ECO:0000313" key="7">
    <source>
        <dbReference type="Proteomes" id="UP001381693"/>
    </source>
</evidence>
<evidence type="ECO:0000256" key="2">
    <source>
        <dbReference type="ARBA" id="ARBA00022679"/>
    </source>
</evidence>
<protein>
    <submittedName>
        <fullName evidence="6">Cyclin-dependent kinase 20</fullName>
    </submittedName>
</protein>
<dbReference type="GO" id="GO:0007165">
    <property type="term" value="P:signal transduction"/>
    <property type="evidence" value="ECO:0007669"/>
    <property type="project" value="TreeGrafter"/>
</dbReference>
<dbReference type="Gene3D" id="1.10.510.10">
    <property type="entry name" value="Transferase(Phosphotransferase) domain 1"/>
    <property type="match status" value="1"/>
</dbReference>
<name>A0AAN8WLC5_HALRR</name>
<evidence type="ECO:0000256" key="1">
    <source>
        <dbReference type="ARBA" id="ARBA00022527"/>
    </source>
</evidence>
<reference evidence="6 7" key="1">
    <citation type="submission" date="2023-11" db="EMBL/GenBank/DDBJ databases">
        <title>Halocaridina rubra genome assembly.</title>
        <authorList>
            <person name="Smith C."/>
        </authorList>
    </citation>
    <scope>NUCLEOTIDE SEQUENCE [LARGE SCALE GENOMIC DNA]</scope>
    <source>
        <strain evidence="6">EP-1</strain>
        <tissue evidence="6">Whole</tissue>
    </source>
</reference>
<sequence length="135" mass="15332">GESDIDQLCVVLQILGTPNEASWPGLSQLPDYKKITFPESKAVPLEQVMPDAQPDAMDLVKKFLVYYSAKRISAKKALLHGYFYSIPLPTPVEEMPLPPREKKPPPGTTEYITDFPIRDITDAIRRQLDTLYFEH</sequence>
<proteinExistence type="predicted"/>
<keyword evidence="2" id="KW-0808">Transferase</keyword>